<dbReference type="InterPro" id="IPR013083">
    <property type="entry name" value="Znf_RING/FYVE/PHD"/>
</dbReference>
<dbReference type="Gene3D" id="3.30.40.10">
    <property type="entry name" value="Zinc/RING finger domain, C3HC4 (zinc finger)"/>
    <property type="match status" value="1"/>
</dbReference>
<dbReference type="Proteomes" id="UP000005239">
    <property type="component" value="Unassembled WGS sequence"/>
</dbReference>
<protein>
    <submittedName>
        <fullName evidence="1">RING-type domain-containing protein</fullName>
    </submittedName>
</protein>
<name>A0A2A6B336_PRIPA</name>
<evidence type="ECO:0000313" key="2">
    <source>
        <dbReference type="Proteomes" id="UP000005239"/>
    </source>
</evidence>
<dbReference type="EnsemblMetazoa" id="PPA03883.1">
    <property type="protein sequence ID" value="PPA03883.1"/>
    <property type="gene ID" value="WBGene00093437"/>
</dbReference>
<reference evidence="2" key="1">
    <citation type="journal article" date="2008" name="Nat. Genet.">
        <title>The Pristionchus pacificus genome provides a unique perspective on nematode lifestyle and parasitism.</title>
        <authorList>
            <person name="Dieterich C."/>
            <person name="Clifton S.W."/>
            <person name="Schuster L.N."/>
            <person name="Chinwalla A."/>
            <person name="Delehaunty K."/>
            <person name="Dinkelacker I."/>
            <person name="Fulton L."/>
            <person name="Fulton R."/>
            <person name="Godfrey J."/>
            <person name="Minx P."/>
            <person name="Mitreva M."/>
            <person name="Roeseler W."/>
            <person name="Tian H."/>
            <person name="Witte H."/>
            <person name="Yang S.P."/>
            <person name="Wilson R.K."/>
            <person name="Sommer R.J."/>
        </authorList>
    </citation>
    <scope>NUCLEOTIDE SEQUENCE [LARGE SCALE GENOMIC DNA]</scope>
    <source>
        <strain evidence="2">PS312</strain>
    </source>
</reference>
<reference evidence="1" key="2">
    <citation type="submission" date="2022-06" db="UniProtKB">
        <authorList>
            <consortium name="EnsemblMetazoa"/>
        </authorList>
    </citation>
    <scope>IDENTIFICATION</scope>
    <source>
        <strain evidence="1">PS312</strain>
    </source>
</reference>
<accession>A0A2A6B336</accession>
<evidence type="ECO:0000313" key="1">
    <source>
        <dbReference type="EnsemblMetazoa" id="PPA03883.1"/>
    </source>
</evidence>
<dbReference type="SUPFAM" id="SSF57850">
    <property type="entry name" value="RING/U-box"/>
    <property type="match status" value="1"/>
</dbReference>
<proteinExistence type="predicted"/>
<dbReference type="PROSITE" id="PS50089">
    <property type="entry name" value="ZF_RING_2"/>
    <property type="match status" value="1"/>
</dbReference>
<keyword evidence="2" id="KW-1185">Reference proteome</keyword>
<dbReference type="SMART" id="SM00184">
    <property type="entry name" value="RING"/>
    <property type="match status" value="1"/>
</dbReference>
<sequence>MRRRAARNKTTDGSIPPVVPAVSTAVYEVFPCAVCGLGMQQTETIIFLEDCWHRFHDACIMQVFNDAPLTEYQGCPICKFVPRRMFKETRGPTHCRASVDVDIPMSKLSTLIYNVLDKENLIADKEDIPVCTRVLEKFYVFIATGIDACTASLLYEDLLKSKLGRLCRRMLEEIASEHPNDIRGIRMSEELSKRAKTSVDNCIMSIKADEYVRFKPQTDVNEATIRAFAEKMITDRDKGISRIMCNVYSIGIEDEPRAGPSKDMDRLFAQEPEAVEEVDPREVLLAKIKAKREARKKKS</sequence>
<dbReference type="InterPro" id="IPR001841">
    <property type="entry name" value="Znf_RING"/>
</dbReference>
<gene>
    <name evidence="1" type="primary">WBGene00093437</name>
</gene>
<organism evidence="1 2">
    <name type="scientific">Pristionchus pacificus</name>
    <name type="common">Parasitic nematode worm</name>
    <dbReference type="NCBI Taxonomy" id="54126"/>
    <lineage>
        <taxon>Eukaryota</taxon>
        <taxon>Metazoa</taxon>
        <taxon>Ecdysozoa</taxon>
        <taxon>Nematoda</taxon>
        <taxon>Chromadorea</taxon>
        <taxon>Rhabditida</taxon>
        <taxon>Rhabditina</taxon>
        <taxon>Diplogasteromorpha</taxon>
        <taxon>Diplogasteroidea</taxon>
        <taxon>Neodiplogasteridae</taxon>
        <taxon>Pristionchus</taxon>
    </lineage>
</organism>
<accession>A0A8R1Y5P1</accession>
<dbReference type="AlphaFoldDB" id="A0A2A6B336"/>